<evidence type="ECO:0000256" key="1">
    <source>
        <dbReference type="SAM" id="MobiDB-lite"/>
    </source>
</evidence>
<feature type="region of interest" description="Disordered" evidence="1">
    <location>
        <begin position="1"/>
        <end position="25"/>
    </location>
</feature>
<evidence type="ECO:0000313" key="3">
    <source>
        <dbReference type="Proteomes" id="UP000272412"/>
    </source>
</evidence>
<evidence type="ECO:0000313" key="2">
    <source>
        <dbReference type="EMBL" id="RPD89137.1"/>
    </source>
</evidence>
<reference evidence="2 3" key="1">
    <citation type="submission" date="2018-11" db="EMBL/GenBank/DDBJ databases">
        <title>Neisseria weixii sp. nov. isolated from the rectal contents of plateau pika (Ochotona cruzoniae).</title>
        <authorList>
            <person name="Zhang G."/>
        </authorList>
    </citation>
    <scope>NUCLEOTIDE SEQUENCE [LARGE SCALE GENOMIC DNA]</scope>
    <source>
        <strain evidence="2 3">10009</strain>
    </source>
</reference>
<keyword evidence="3" id="KW-1185">Reference proteome</keyword>
<gene>
    <name evidence="2" type="ORF">EGK74_04580</name>
</gene>
<accession>A0A3N4N4S2</accession>
<organism evidence="2 3">
    <name type="scientific">Neisseria weixii</name>
    <dbReference type="NCBI Taxonomy" id="1853276"/>
    <lineage>
        <taxon>Bacteria</taxon>
        <taxon>Pseudomonadati</taxon>
        <taxon>Pseudomonadota</taxon>
        <taxon>Betaproteobacteria</taxon>
        <taxon>Neisseriales</taxon>
        <taxon>Neisseriaceae</taxon>
        <taxon>Neisseria</taxon>
    </lineage>
</organism>
<dbReference type="EMBL" id="RPFL01000009">
    <property type="protein sequence ID" value="RPD89137.1"/>
    <property type="molecule type" value="Genomic_DNA"/>
</dbReference>
<sequence length="99" mass="11536">MQKKRRRIRPCYPDNRIQHDGRPKHQAVDWVRAGRIRAADFMHQAGLVKTADNVSLTATVKEKAQNCKIICHARATSLRGWNKTSRLKPFRWLVCDEEV</sequence>
<dbReference type="AlphaFoldDB" id="A0A3N4N4S2"/>
<feature type="compositionally biased region" description="Basic and acidic residues" evidence="1">
    <location>
        <begin position="16"/>
        <end position="25"/>
    </location>
</feature>
<comment type="caution">
    <text evidence="2">The sequence shown here is derived from an EMBL/GenBank/DDBJ whole genome shotgun (WGS) entry which is preliminary data.</text>
</comment>
<protein>
    <submittedName>
        <fullName evidence="2">Uncharacterized protein</fullName>
    </submittedName>
</protein>
<dbReference type="Proteomes" id="UP000272412">
    <property type="component" value="Unassembled WGS sequence"/>
</dbReference>
<name>A0A3N4N4S2_9NEIS</name>
<proteinExistence type="predicted"/>